<comment type="caution">
    <text evidence="3">The sequence shown here is derived from an EMBL/GenBank/DDBJ whole genome shotgun (WGS) entry which is preliminary data.</text>
</comment>
<reference evidence="3 4" key="1">
    <citation type="journal article" date="2013" name="Genome Announc.">
        <title>Draft Genome Sequence of Amycolatopsis decaplanina Strain DSM 44594T.</title>
        <authorList>
            <person name="Kaur N."/>
            <person name="Kumar S."/>
            <person name="Bala M."/>
            <person name="Raghava G.P."/>
            <person name="Mayilraj S."/>
        </authorList>
    </citation>
    <scope>NUCLEOTIDE SEQUENCE [LARGE SCALE GENOMIC DNA]</scope>
    <source>
        <strain evidence="3 4">DSM 44594</strain>
    </source>
</reference>
<dbReference type="EMBL" id="AOHO01000048">
    <property type="protein sequence ID" value="EME60260.1"/>
    <property type="molecule type" value="Genomic_DNA"/>
</dbReference>
<dbReference type="RefSeq" id="WP_007030813.1">
    <property type="nucleotide sequence ID" value="NZ_AOHO01000048.1"/>
</dbReference>
<name>M2YF43_9PSEU</name>
<organism evidence="3 4">
    <name type="scientific">Amycolatopsis decaplanina DSM 44594</name>
    <dbReference type="NCBI Taxonomy" id="1284240"/>
    <lineage>
        <taxon>Bacteria</taxon>
        <taxon>Bacillati</taxon>
        <taxon>Actinomycetota</taxon>
        <taxon>Actinomycetes</taxon>
        <taxon>Pseudonocardiales</taxon>
        <taxon>Pseudonocardiaceae</taxon>
        <taxon>Amycolatopsis</taxon>
    </lineage>
</organism>
<evidence type="ECO:0000256" key="1">
    <source>
        <dbReference type="SAM" id="Phobius"/>
    </source>
</evidence>
<dbReference type="AlphaFoldDB" id="M2YF43"/>
<keyword evidence="1" id="KW-0472">Membrane</keyword>
<sequence>MRKTLLALAAAIGLLFATTPAANAYEPVNIVHTERVQVGPYGMTVGFSTWPLRAMQSLDFTFIPDGGIAGKTGTLAFVNPETGRLGRGQPLAKHPRKLEVWGLDIRALQTQGSWTFRFEIEGPAGKGAGELRDLVVLEQPGPPMAVSWSISLIPLIVLAVLIAVAWRRTKSRLTLSVAR</sequence>
<proteinExistence type="predicted"/>
<feature type="chain" id="PRO_5004029906" evidence="2">
    <location>
        <begin position="25"/>
        <end position="179"/>
    </location>
</feature>
<feature type="signal peptide" evidence="2">
    <location>
        <begin position="1"/>
        <end position="24"/>
    </location>
</feature>
<keyword evidence="4" id="KW-1185">Reference proteome</keyword>
<dbReference type="PATRIC" id="fig|1284240.4.peg.2969"/>
<accession>M2YF43</accession>
<evidence type="ECO:0000313" key="4">
    <source>
        <dbReference type="Proteomes" id="UP000054226"/>
    </source>
</evidence>
<keyword evidence="1" id="KW-0812">Transmembrane</keyword>
<feature type="transmembrane region" description="Helical" evidence="1">
    <location>
        <begin position="145"/>
        <end position="166"/>
    </location>
</feature>
<evidence type="ECO:0000256" key="2">
    <source>
        <dbReference type="SAM" id="SignalP"/>
    </source>
</evidence>
<dbReference type="OrthoDB" id="4717855at2"/>
<keyword evidence="2" id="KW-0732">Signal</keyword>
<gene>
    <name evidence="3" type="ORF">H074_14577</name>
</gene>
<dbReference type="Proteomes" id="UP000054226">
    <property type="component" value="Unassembled WGS sequence"/>
</dbReference>
<protein>
    <submittedName>
        <fullName evidence="3">Uncharacterized protein</fullName>
    </submittedName>
</protein>
<keyword evidence="1" id="KW-1133">Transmembrane helix</keyword>
<evidence type="ECO:0000313" key="3">
    <source>
        <dbReference type="EMBL" id="EME60260.1"/>
    </source>
</evidence>